<feature type="compositionally biased region" description="Acidic residues" evidence="1">
    <location>
        <begin position="157"/>
        <end position="167"/>
    </location>
</feature>
<organism evidence="3">
    <name type="scientific">Tanacetum cinerariifolium</name>
    <name type="common">Dalmatian daisy</name>
    <name type="synonym">Chrysanthemum cinerariifolium</name>
    <dbReference type="NCBI Taxonomy" id="118510"/>
    <lineage>
        <taxon>Eukaryota</taxon>
        <taxon>Viridiplantae</taxon>
        <taxon>Streptophyta</taxon>
        <taxon>Embryophyta</taxon>
        <taxon>Tracheophyta</taxon>
        <taxon>Spermatophyta</taxon>
        <taxon>Magnoliopsida</taxon>
        <taxon>eudicotyledons</taxon>
        <taxon>Gunneridae</taxon>
        <taxon>Pentapetalae</taxon>
        <taxon>asterids</taxon>
        <taxon>campanulids</taxon>
        <taxon>Asterales</taxon>
        <taxon>Asteraceae</taxon>
        <taxon>Asteroideae</taxon>
        <taxon>Anthemideae</taxon>
        <taxon>Anthemidinae</taxon>
        <taxon>Tanacetum</taxon>
    </lineage>
</organism>
<dbReference type="AlphaFoldDB" id="A0A699HUD5"/>
<gene>
    <name evidence="3" type="ORF">Tci_442114</name>
</gene>
<reference evidence="3" key="1">
    <citation type="journal article" date="2019" name="Sci. Rep.">
        <title>Draft genome of Tanacetum cinerariifolium, the natural source of mosquito coil.</title>
        <authorList>
            <person name="Yamashiro T."/>
            <person name="Shiraishi A."/>
            <person name="Satake H."/>
            <person name="Nakayama K."/>
        </authorList>
    </citation>
    <scope>NUCLEOTIDE SEQUENCE</scope>
</reference>
<proteinExistence type="predicted"/>
<dbReference type="InterPro" id="IPR058594">
    <property type="entry name" value="PB1-like_dom_pln"/>
</dbReference>
<feature type="domain" description="PB1-like" evidence="2">
    <location>
        <begin position="4"/>
        <end position="100"/>
    </location>
</feature>
<evidence type="ECO:0000256" key="1">
    <source>
        <dbReference type="SAM" id="MobiDB-lite"/>
    </source>
</evidence>
<dbReference type="Pfam" id="PF26130">
    <property type="entry name" value="PB1-like"/>
    <property type="match status" value="1"/>
</dbReference>
<accession>A0A699HUD5</accession>
<feature type="region of interest" description="Disordered" evidence="1">
    <location>
        <begin position="131"/>
        <end position="168"/>
    </location>
</feature>
<dbReference type="EMBL" id="BKCJ010201549">
    <property type="protein sequence ID" value="GEY70140.1"/>
    <property type="molecule type" value="Genomic_DNA"/>
</dbReference>
<sequence>MFSLKLNYVCFFTESPGRTYVNGDFSFFDCIDIDEFLVHELNDMAKKLGFSGKTIMYYSFLRRGMNLDNGLYTLGNNDDVRRMVEYIRLGYKMIEAYIKHDKTTVYTYIKDAYNTPSKRWVIMELHDGVQPQNASQSKMKPKRAISGSCAKKINDENRDDDSSDSDELVDKENELVDVAVNMNHFDRVNANTIGNEDTPKFNAYEEFDINTDVIDNEEFEIAFNKDGINMIMERKLKQLKKQSRLKDGGLHKVYFFVGQEFLSAAKVKELEHKHSIETRRELYLKKIDQVRVMAECKGTIHMFNNSSDVGPSQVVGPSKVSGSSRGVMKIPLLEYFATVSAKEFPLLSCSVAPAEEFSLLVEIRITLSQRRITLSQRRVLVILGMYHVISLVI</sequence>
<evidence type="ECO:0000313" key="3">
    <source>
        <dbReference type="EMBL" id="GEY70140.1"/>
    </source>
</evidence>
<protein>
    <recommendedName>
        <fullName evidence="2">PB1-like domain-containing protein</fullName>
    </recommendedName>
</protein>
<comment type="caution">
    <text evidence="3">The sequence shown here is derived from an EMBL/GenBank/DDBJ whole genome shotgun (WGS) entry which is preliminary data.</text>
</comment>
<name>A0A699HUD5_TANCI</name>
<evidence type="ECO:0000259" key="2">
    <source>
        <dbReference type="Pfam" id="PF26130"/>
    </source>
</evidence>